<protein>
    <recommendedName>
        <fullName evidence="2">Response regulatory domain-containing protein</fullName>
    </recommendedName>
</protein>
<organism evidence="3 4">
    <name type="scientific">Thioclava pacifica DSM 10166</name>
    <dbReference type="NCBI Taxonomy" id="1353537"/>
    <lineage>
        <taxon>Bacteria</taxon>
        <taxon>Pseudomonadati</taxon>
        <taxon>Pseudomonadota</taxon>
        <taxon>Alphaproteobacteria</taxon>
        <taxon>Rhodobacterales</taxon>
        <taxon>Paracoccaceae</taxon>
        <taxon>Thioclava</taxon>
    </lineage>
</organism>
<dbReference type="RefSeq" id="WP_051692250.1">
    <property type="nucleotide sequence ID" value="NZ_AUND01000012.1"/>
</dbReference>
<reference evidence="3 4" key="1">
    <citation type="submission" date="2013-07" db="EMBL/GenBank/DDBJ databases">
        <title>Thioclava pacifica DSM 10166 Genome Sequencing.</title>
        <authorList>
            <person name="Lai Q."/>
            <person name="Shao Z."/>
        </authorList>
    </citation>
    <scope>NUCLEOTIDE SEQUENCE [LARGE SCALE GENOMIC DNA]</scope>
    <source>
        <strain evidence="3 4">DSM 10166</strain>
    </source>
</reference>
<dbReference type="STRING" id="1353537.TP2_03455"/>
<dbReference type="SUPFAM" id="SSF52172">
    <property type="entry name" value="CheY-like"/>
    <property type="match status" value="1"/>
</dbReference>
<dbReference type="OrthoDB" id="582170at2"/>
<sequence length="127" mass="14221">MYMSSKRLEGRHVLVVEDEMFIAYDIAYSIEEAGGFVAGPVPSLKRARMLIEDDTFEIDGAILDMNLLDGRAESLVLELHERSIPLVVNTAEPLPLSFQARLPDIPVFSKPTMPETLTAALQEQMMR</sequence>
<evidence type="ECO:0000259" key="2">
    <source>
        <dbReference type="PROSITE" id="PS50110"/>
    </source>
</evidence>
<dbReference type="GO" id="GO:0000160">
    <property type="term" value="P:phosphorelay signal transduction system"/>
    <property type="evidence" value="ECO:0007669"/>
    <property type="project" value="InterPro"/>
</dbReference>
<dbReference type="Proteomes" id="UP000027432">
    <property type="component" value="Unassembled WGS sequence"/>
</dbReference>
<keyword evidence="1" id="KW-0597">Phosphoprotein</keyword>
<proteinExistence type="predicted"/>
<dbReference type="AlphaFoldDB" id="A0A074JDQ4"/>
<dbReference type="InterPro" id="IPR011006">
    <property type="entry name" value="CheY-like_superfamily"/>
</dbReference>
<dbReference type="PROSITE" id="PS50110">
    <property type="entry name" value="RESPONSE_REGULATORY"/>
    <property type="match status" value="1"/>
</dbReference>
<evidence type="ECO:0000313" key="4">
    <source>
        <dbReference type="Proteomes" id="UP000027432"/>
    </source>
</evidence>
<accession>A0A074JDQ4</accession>
<dbReference type="EMBL" id="AUND01000012">
    <property type="protein sequence ID" value="KEO53980.1"/>
    <property type="molecule type" value="Genomic_DNA"/>
</dbReference>
<evidence type="ECO:0000256" key="1">
    <source>
        <dbReference type="PROSITE-ProRule" id="PRU00169"/>
    </source>
</evidence>
<feature type="domain" description="Response regulatory" evidence="2">
    <location>
        <begin position="12"/>
        <end position="125"/>
    </location>
</feature>
<evidence type="ECO:0000313" key="3">
    <source>
        <dbReference type="EMBL" id="KEO53980.1"/>
    </source>
</evidence>
<dbReference type="Gene3D" id="3.40.50.2300">
    <property type="match status" value="1"/>
</dbReference>
<gene>
    <name evidence="3" type="ORF">TP2_03455</name>
</gene>
<dbReference type="eggNOG" id="COG0784">
    <property type="taxonomic scope" value="Bacteria"/>
</dbReference>
<dbReference type="InterPro" id="IPR001789">
    <property type="entry name" value="Sig_transdc_resp-reg_receiver"/>
</dbReference>
<keyword evidence="4" id="KW-1185">Reference proteome</keyword>
<feature type="modified residue" description="4-aspartylphosphate" evidence="1">
    <location>
        <position position="64"/>
    </location>
</feature>
<name>A0A074JDQ4_9RHOB</name>
<comment type="caution">
    <text evidence="3">The sequence shown here is derived from an EMBL/GenBank/DDBJ whole genome shotgun (WGS) entry which is preliminary data.</text>
</comment>